<reference evidence="5 6" key="1">
    <citation type="submission" date="2018-03" db="EMBL/GenBank/DDBJ databases">
        <title>Genome sequence of Clostridium vincentii DSM 10228.</title>
        <authorList>
            <person name="Poehlein A."/>
            <person name="Daniel R."/>
        </authorList>
    </citation>
    <scope>NUCLEOTIDE SEQUENCE [LARGE SCALE GENOMIC DNA]</scope>
    <source>
        <strain evidence="5 6">DSM 10228</strain>
    </source>
</reference>
<dbReference type="GO" id="GO:0009062">
    <property type="term" value="P:fatty acid catabolic process"/>
    <property type="evidence" value="ECO:0007669"/>
    <property type="project" value="TreeGrafter"/>
</dbReference>
<dbReference type="GO" id="GO:0006637">
    <property type="term" value="P:acyl-CoA metabolic process"/>
    <property type="evidence" value="ECO:0007669"/>
    <property type="project" value="TreeGrafter"/>
</dbReference>
<feature type="domain" description="HotDog ACOT-type" evidence="4">
    <location>
        <begin position="6"/>
        <end position="121"/>
    </location>
</feature>
<evidence type="ECO:0000256" key="1">
    <source>
        <dbReference type="ARBA" id="ARBA00010458"/>
    </source>
</evidence>
<evidence type="ECO:0000313" key="6">
    <source>
        <dbReference type="Proteomes" id="UP000239471"/>
    </source>
</evidence>
<evidence type="ECO:0000259" key="4">
    <source>
        <dbReference type="PROSITE" id="PS51770"/>
    </source>
</evidence>
<comment type="caution">
    <text evidence="5">The sequence shown here is derived from an EMBL/GenBank/DDBJ whole genome shotgun (WGS) entry which is preliminary data.</text>
</comment>
<keyword evidence="2 3" id="KW-0378">Hydrolase</keyword>
<dbReference type="PROSITE" id="PS51770">
    <property type="entry name" value="HOTDOG_ACOT"/>
    <property type="match status" value="1"/>
</dbReference>
<sequence length="172" mass="19029">MKKSSSRSKLVISEVMLPNQANVAGNIHGGEIMKLMDSAAYAAARKYAKSNVVTARVDELEFHLAIFIGDLVTCTAQVVFVGKSSMEVAVTVEVEDLECDGYQCRKKALSAFFTMVSLDKKGKPNLVPELILDTSEEIATFEEGKQRHEDYKLKKNKKLNGVSNDFSCKIMK</sequence>
<dbReference type="AlphaFoldDB" id="A0A2T0B820"/>
<dbReference type="InterPro" id="IPR006683">
    <property type="entry name" value="Thioestr_dom"/>
</dbReference>
<evidence type="ECO:0000256" key="3">
    <source>
        <dbReference type="PROSITE-ProRule" id="PRU01106"/>
    </source>
</evidence>
<organism evidence="5 6">
    <name type="scientific">Clostridium vincentii</name>
    <dbReference type="NCBI Taxonomy" id="52704"/>
    <lineage>
        <taxon>Bacteria</taxon>
        <taxon>Bacillati</taxon>
        <taxon>Bacillota</taxon>
        <taxon>Clostridia</taxon>
        <taxon>Eubacteriales</taxon>
        <taxon>Clostridiaceae</taxon>
        <taxon>Clostridium</taxon>
    </lineage>
</organism>
<dbReference type="CDD" id="cd03442">
    <property type="entry name" value="BFIT_BACH"/>
    <property type="match status" value="1"/>
</dbReference>
<dbReference type="Pfam" id="PF03061">
    <property type="entry name" value="4HBT"/>
    <property type="match status" value="1"/>
</dbReference>
<accession>A0A2T0B820</accession>
<dbReference type="InterPro" id="IPR040170">
    <property type="entry name" value="Cytosol_ACT"/>
</dbReference>
<evidence type="ECO:0000313" key="5">
    <source>
        <dbReference type="EMBL" id="PRR80012.1"/>
    </source>
</evidence>
<name>A0A2T0B820_9CLOT</name>
<dbReference type="EC" id="3.1.2.-" evidence="5"/>
<comment type="similarity">
    <text evidence="1">Belongs to the acyl coenzyme A hydrolase family.</text>
</comment>
<dbReference type="InterPro" id="IPR029069">
    <property type="entry name" value="HotDog_dom_sf"/>
</dbReference>
<keyword evidence="6" id="KW-1185">Reference proteome</keyword>
<dbReference type="EMBL" id="PVXQ01000050">
    <property type="protein sequence ID" value="PRR80012.1"/>
    <property type="molecule type" value="Genomic_DNA"/>
</dbReference>
<dbReference type="GO" id="GO:0052816">
    <property type="term" value="F:long-chain fatty acyl-CoA hydrolase activity"/>
    <property type="evidence" value="ECO:0007669"/>
    <property type="project" value="TreeGrafter"/>
</dbReference>
<dbReference type="Gene3D" id="3.10.129.10">
    <property type="entry name" value="Hotdog Thioesterase"/>
    <property type="match status" value="1"/>
</dbReference>
<protein>
    <submittedName>
        <fullName evidence="5">Putative acyl-CoA thioester hydrolase</fullName>
        <ecNumber evidence="5">3.1.2.-</ecNumber>
    </submittedName>
</protein>
<evidence type="ECO:0000256" key="2">
    <source>
        <dbReference type="ARBA" id="ARBA00022801"/>
    </source>
</evidence>
<dbReference type="Proteomes" id="UP000239471">
    <property type="component" value="Unassembled WGS sequence"/>
</dbReference>
<dbReference type="GO" id="GO:0005829">
    <property type="term" value="C:cytosol"/>
    <property type="evidence" value="ECO:0007669"/>
    <property type="project" value="TreeGrafter"/>
</dbReference>
<proteinExistence type="inferred from homology"/>
<dbReference type="RefSeq" id="WP_106061027.1">
    <property type="nucleotide sequence ID" value="NZ_PVXQ01000050.1"/>
</dbReference>
<gene>
    <name evidence="5" type="ORF">CLVI_31510</name>
</gene>
<dbReference type="InterPro" id="IPR033120">
    <property type="entry name" value="HOTDOG_ACOT"/>
</dbReference>
<dbReference type="PANTHER" id="PTHR11049">
    <property type="entry name" value="ACYL COENZYME A THIOESTER HYDROLASE"/>
    <property type="match status" value="1"/>
</dbReference>
<dbReference type="PANTHER" id="PTHR11049:SF24">
    <property type="entry name" value="CYTOSOLIC ACYL COENZYME A THIOESTER HYDROLASE"/>
    <property type="match status" value="1"/>
</dbReference>
<dbReference type="SUPFAM" id="SSF54637">
    <property type="entry name" value="Thioesterase/thiol ester dehydrase-isomerase"/>
    <property type="match status" value="1"/>
</dbReference>
<dbReference type="OrthoDB" id="9791628at2"/>